<keyword evidence="1" id="KW-0812">Transmembrane</keyword>
<reference evidence="2 3" key="1">
    <citation type="submission" date="2023-03" db="EMBL/GenBank/DDBJ databases">
        <title>Whole genome sequencing of Methanotrichaceae archaeon M04Ac.</title>
        <authorList>
            <person name="Khomyakova M.A."/>
            <person name="Merkel A.Y."/>
            <person name="Slobodkin A.I."/>
        </authorList>
    </citation>
    <scope>NUCLEOTIDE SEQUENCE [LARGE SCALE GENOMIC DNA]</scope>
    <source>
        <strain evidence="2 3">M04Ac</strain>
    </source>
</reference>
<organism evidence="2 3">
    <name type="scientific">Candidatus Methanocrinis alkalitolerans</name>
    <dbReference type="NCBI Taxonomy" id="3033395"/>
    <lineage>
        <taxon>Archaea</taxon>
        <taxon>Methanobacteriati</taxon>
        <taxon>Methanobacteriota</taxon>
        <taxon>Stenosarchaea group</taxon>
        <taxon>Methanomicrobia</taxon>
        <taxon>Methanotrichales</taxon>
        <taxon>Methanotrichaceae</taxon>
        <taxon>Methanocrinis</taxon>
    </lineage>
</organism>
<dbReference type="Pfam" id="PF09527">
    <property type="entry name" value="ATPase_gene1"/>
    <property type="match status" value="1"/>
</dbReference>
<comment type="caution">
    <text evidence="2">The sequence shown here is derived from an EMBL/GenBank/DDBJ whole genome shotgun (WGS) entry which is preliminary data.</text>
</comment>
<gene>
    <name evidence="2" type="ORF">P0O24_04485</name>
</gene>
<keyword evidence="1" id="KW-1133">Transmembrane helix</keyword>
<evidence type="ECO:0000313" key="2">
    <source>
        <dbReference type="EMBL" id="MDF0592836.1"/>
    </source>
</evidence>
<evidence type="ECO:0000256" key="1">
    <source>
        <dbReference type="SAM" id="Phobius"/>
    </source>
</evidence>
<proteinExistence type="predicted"/>
<feature type="transmembrane region" description="Helical" evidence="1">
    <location>
        <begin position="12"/>
        <end position="34"/>
    </location>
</feature>
<name>A0ABT5XDW1_9EURY</name>
<feature type="transmembrane region" description="Helical" evidence="1">
    <location>
        <begin position="40"/>
        <end position="62"/>
    </location>
</feature>
<keyword evidence="3" id="KW-1185">Reference proteome</keyword>
<dbReference type="InterPro" id="IPR032820">
    <property type="entry name" value="ATPase_put"/>
</dbReference>
<protein>
    <submittedName>
        <fullName evidence="2">AtpZ/AtpI family protein</fullName>
    </submittedName>
</protein>
<keyword evidence="1" id="KW-0472">Membrane</keyword>
<dbReference type="Proteomes" id="UP001215956">
    <property type="component" value="Unassembled WGS sequence"/>
</dbReference>
<dbReference type="RefSeq" id="WP_316968541.1">
    <property type="nucleotide sequence ID" value="NZ_JARFPL010000010.1"/>
</dbReference>
<dbReference type="EMBL" id="JARFPL010000010">
    <property type="protein sequence ID" value="MDF0592836.1"/>
    <property type="molecule type" value="Genomic_DNA"/>
</dbReference>
<evidence type="ECO:0000313" key="3">
    <source>
        <dbReference type="Proteomes" id="UP001215956"/>
    </source>
</evidence>
<accession>A0ABT5XDW1</accession>
<sequence length="66" mass="7095">MKIENLDQAFKAASAGIEMAIAILIGSVIGYAGARFFDEGSGYIGLFIGAVLGLISGTYNLYRRYR</sequence>